<name>A0ABW9FN21_9NOCA</name>
<dbReference type="Gene3D" id="3.30.9.10">
    <property type="entry name" value="D-Amino Acid Oxidase, subunit A, domain 2"/>
    <property type="match status" value="1"/>
</dbReference>
<dbReference type="InterPro" id="IPR006076">
    <property type="entry name" value="FAD-dep_OxRdtase"/>
</dbReference>
<dbReference type="SUPFAM" id="SSF51905">
    <property type="entry name" value="FAD/NAD(P)-binding domain"/>
    <property type="match status" value="1"/>
</dbReference>
<organism evidence="3 4">
    <name type="scientific">Rhodococcus parequi</name>
    <dbReference type="NCBI Taxonomy" id="3137122"/>
    <lineage>
        <taxon>Bacteria</taxon>
        <taxon>Bacillati</taxon>
        <taxon>Actinomycetota</taxon>
        <taxon>Actinomycetes</taxon>
        <taxon>Mycobacteriales</taxon>
        <taxon>Nocardiaceae</taxon>
        <taxon>Rhodococcus</taxon>
    </lineage>
</organism>
<dbReference type="RefSeq" id="WP_420166491.1">
    <property type="nucleotide sequence ID" value="NZ_JBDLNV010000008.1"/>
</dbReference>
<protein>
    <submittedName>
        <fullName evidence="3">FAD-binding oxidoreductase</fullName>
        <ecNumber evidence="3">1.-.-.-</ecNumber>
    </submittedName>
</protein>
<evidence type="ECO:0000313" key="3">
    <source>
        <dbReference type="EMBL" id="MFM1726038.1"/>
    </source>
</evidence>
<gene>
    <name evidence="3" type="ORF">ABEU20_004661</name>
</gene>
<keyword evidence="1 3" id="KW-0560">Oxidoreductase</keyword>
<reference evidence="3 4" key="1">
    <citation type="submission" date="2023-11" db="EMBL/GenBank/DDBJ databases">
        <authorList>
            <person name="Val-Calvo J."/>
            <person name="Scortti M."/>
            <person name="Vazquez-Boland J."/>
        </authorList>
    </citation>
    <scope>NUCLEOTIDE SEQUENCE [LARGE SCALE GENOMIC DNA]</scope>
    <source>
        <strain evidence="3 4">PAM 2766</strain>
    </source>
</reference>
<dbReference type="Gene3D" id="3.50.50.60">
    <property type="entry name" value="FAD/NAD(P)-binding domain"/>
    <property type="match status" value="1"/>
</dbReference>
<dbReference type="GO" id="GO:0016491">
    <property type="term" value="F:oxidoreductase activity"/>
    <property type="evidence" value="ECO:0007669"/>
    <property type="project" value="UniProtKB-KW"/>
</dbReference>
<comment type="caution">
    <text evidence="3">The sequence shown here is derived from an EMBL/GenBank/DDBJ whole genome shotgun (WGS) entry which is preliminary data.</text>
</comment>
<proteinExistence type="predicted"/>
<keyword evidence="4" id="KW-1185">Reference proteome</keyword>
<dbReference type="InterPro" id="IPR036188">
    <property type="entry name" value="FAD/NAD-bd_sf"/>
</dbReference>
<evidence type="ECO:0000259" key="2">
    <source>
        <dbReference type="Pfam" id="PF01266"/>
    </source>
</evidence>
<dbReference type="EC" id="1.-.-.-" evidence="3"/>
<dbReference type="PANTHER" id="PTHR13847:SF287">
    <property type="entry name" value="FAD-DEPENDENT OXIDOREDUCTASE DOMAIN-CONTAINING PROTEIN 1"/>
    <property type="match status" value="1"/>
</dbReference>
<evidence type="ECO:0000256" key="1">
    <source>
        <dbReference type="ARBA" id="ARBA00023002"/>
    </source>
</evidence>
<dbReference type="Pfam" id="PF01266">
    <property type="entry name" value="DAO"/>
    <property type="match status" value="1"/>
</dbReference>
<dbReference type="EMBL" id="JBDLNV010000008">
    <property type="protein sequence ID" value="MFM1726038.1"/>
    <property type="molecule type" value="Genomic_DNA"/>
</dbReference>
<sequence length="400" mass="42553">MTGTTTEHARIVIVGGGLEGLAVAWQLAERGETDVLVLERDTLCAGMTGKSSGIVRCHYGVPSLAAMAWYGVQVFTRAEEILGTDIGFRQTGYVVGVGENNVEPLHSNVEMHRALGVPVDLIDADAVRSLWPGIHLDDFTGFAYEPLGGHGDAYLTGMAYGARARALGVRIRQSNNVVRLVSDDVGAVRGVVCADGTEILCDTVVLATGVWSPALAATAGVPLPIRAQREQLVLVDQGEPTPDVPTFSDLVHLQYIRREPNGHLLVGNSDHSDPEIADPDAYLNRATEDFVETAIGKLDRILPGMPDPRLASSYAGCYDITPDYNPIIGPAPVEGLFLAVGFSGHGFKISPAVGRLAADLLLDGISSDPAVDGNEFRYSRFDEGKPLASLHPYAGAGEMR</sequence>
<evidence type="ECO:0000313" key="4">
    <source>
        <dbReference type="Proteomes" id="UP001629745"/>
    </source>
</evidence>
<accession>A0ABW9FN21</accession>
<feature type="domain" description="FAD dependent oxidoreductase" evidence="2">
    <location>
        <begin position="10"/>
        <end position="360"/>
    </location>
</feature>
<dbReference type="Proteomes" id="UP001629745">
    <property type="component" value="Unassembled WGS sequence"/>
</dbReference>
<dbReference type="PANTHER" id="PTHR13847">
    <property type="entry name" value="SARCOSINE DEHYDROGENASE-RELATED"/>
    <property type="match status" value="1"/>
</dbReference>